<comment type="caution">
    <text evidence="5">The sequence shown here is derived from an EMBL/GenBank/DDBJ whole genome shotgun (WGS) entry which is preliminary data.</text>
</comment>
<dbReference type="Proteomes" id="UP001626550">
    <property type="component" value="Unassembled WGS sequence"/>
</dbReference>
<gene>
    <name evidence="5" type="ORF">Ciccas_011916</name>
</gene>
<dbReference type="Gene3D" id="1.20.90.10">
    <property type="entry name" value="Phospholipase A2 domain"/>
    <property type="match status" value="1"/>
</dbReference>
<evidence type="ECO:0000259" key="4">
    <source>
        <dbReference type="Pfam" id="PF05826"/>
    </source>
</evidence>
<dbReference type="InterPro" id="IPR033113">
    <property type="entry name" value="PLA2_histidine"/>
</dbReference>
<evidence type="ECO:0000313" key="6">
    <source>
        <dbReference type="Proteomes" id="UP001626550"/>
    </source>
</evidence>
<feature type="domain" description="Phospholipase A2-like central" evidence="4">
    <location>
        <begin position="37"/>
        <end position="136"/>
    </location>
</feature>
<reference evidence="5 6" key="1">
    <citation type="submission" date="2024-11" db="EMBL/GenBank/DDBJ databases">
        <title>Adaptive evolution of stress response genes in parasites aligns with host niche diversity.</title>
        <authorList>
            <person name="Hahn C."/>
            <person name="Resl P."/>
        </authorList>
    </citation>
    <scope>NUCLEOTIDE SEQUENCE [LARGE SCALE GENOMIC DNA]</scope>
    <source>
        <strain evidence="5">EGGRZ-B1_66</strain>
        <tissue evidence="5">Body</tissue>
    </source>
</reference>
<keyword evidence="6" id="KW-1185">Reference proteome</keyword>
<accession>A0ABD2PR54</accession>
<dbReference type="Pfam" id="PF05826">
    <property type="entry name" value="Phospholip_A2_2"/>
    <property type="match status" value="1"/>
</dbReference>
<evidence type="ECO:0000256" key="1">
    <source>
        <dbReference type="ARBA" id="ARBA00004613"/>
    </source>
</evidence>
<feature type="chain" id="PRO_5044853770" description="Phospholipase A2-like central domain-containing protein" evidence="3">
    <location>
        <begin position="19"/>
        <end position="150"/>
    </location>
</feature>
<organism evidence="5 6">
    <name type="scientific">Cichlidogyrus casuarinus</name>
    <dbReference type="NCBI Taxonomy" id="1844966"/>
    <lineage>
        <taxon>Eukaryota</taxon>
        <taxon>Metazoa</taxon>
        <taxon>Spiralia</taxon>
        <taxon>Lophotrochozoa</taxon>
        <taxon>Platyhelminthes</taxon>
        <taxon>Monogenea</taxon>
        <taxon>Monopisthocotylea</taxon>
        <taxon>Dactylogyridea</taxon>
        <taxon>Ancyrocephalidae</taxon>
        <taxon>Cichlidogyrus</taxon>
    </lineage>
</organism>
<keyword evidence="2" id="KW-0964">Secreted</keyword>
<dbReference type="InterPro" id="IPR036444">
    <property type="entry name" value="PLipase_A2_dom_sf"/>
</dbReference>
<dbReference type="EMBL" id="JBJKFK010003805">
    <property type="protein sequence ID" value="KAL3309538.1"/>
    <property type="molecule type" value="Genomic_DNA"/>
</dbReference>
<dbReference type="GO" id="GO:0005576">
    <property type="term" value="C:extracellular region"/>
    <property type="evidence" value="ECO:0007669"/>
    <property type="project" value="UniProtKB-SubCell"/>
</dbReference>
<protein>
    <recommendedName>
        <fullName evidence="4">Phospholipase A2-like central domain-containing protein</fullName>
    </recommendedName>
</protein>
<name>A0ABD2PR54_9PLAT</name>
<dbReference type="PROSITE" id="PS00118">
    <property type="entry name" value="PA2_HIS"/>
    <property type="match status" value="1"/>
</dbReference>
<evidence type="ECO:0000256" key="3">
    <source>
        <dbReference type="SAM" id="SignalP"/>
    </source>
</evidence>
<dbReference type="PANTHER" id="PTHR12253">
    <property type="entry name" value="RH14732P"/>
    <property type="match status" value="1"/>
</dbReference>
<dbReference type="AlphaFoldDB" id="A0ABD2PR54"/>
<feature type="signal peptide" evidence="3">
    <location>
        <begin position="1"/>
        <end position="18"/>
    </location>
</feature>
<sequence length="150" mass="16893">MAKYGCLIALVLLVLGQALDMPENHVQLNTGSWKTVLPGTLWCGKGNRATNYEQLGYYSNLDKCCRAHDNCPHVIRSGASLDSFTNKSPYTISYCDCDLDFAQCLQDIQTGYVESALKETVKLLYWSYSDMKCFQVNSHDHVYLSSSRDL</sequence>
<evidence type="ECO:0000256" key="2">
    <source>
        <dbReference type="ARBA" id="ARBA00022525"/>
    </source>
</evidence>
<proteinExistence type="predicted"/>
<keyword evidence="3" id="KW-0732">Signal</keyword>
<dbReference type="SUPFAM" id="SSF48619">
    <property type="entry name" value="Phospholipase A2, PLA2"/>
    <property type="match status" value="1"/>
</dbReference>
<comment type="subcellular location">
    <subcellularLocation>
        <location evidence="1">Secreted</location>
    </subcellularLocation>
</comment>
<evidence type="ECO:0000313" key="5">
    <source>
        <dbReference type="EMBL" id="KAL3309538.1"/>
    </source>
</evidence>
<dbReference type="InterPro" id="IPR016090">
    <property type="entry name" value="PLA2-like_dom"/>
</dbReference>